<feature type="compositionally biased region" description="Polar residues" evidence="6">
    <location>
        <begin position="200"/>
        <end position="213"/>
    </location>
</feature>
<evidence type="ECO:0000256" key="6">
    <source>
        <dbReference type="SAM" id="MobiDB-lite"/>
    </source>
</evidence>
<keyword evidence="7" id="KW-0472">Membrane</keyword>
<evidence type="ECO:0000313" key="10">
    <source>
        <dbReference type="Proteomes" id="UP001210211"/>
    </source>
</evidence>
<evidence type="ECO:0000256" key="4">
    <source>
        <dbReference type="ARBA" id="ARBA00022723"/>
    </source>
</evidence>
<keyword evidence="10" id="KW-1185">Reference proteome</keyword>
<dbReference type="PANTHER" id="PTHR33059:SF4">
    <property type="entry name" value="FCS-LIKE ZINC FINGER 5"/>
    <property type="match status" value="1"/>
</dbReference>
<evidence type="ECO:0000256" key="2">
    <source>
        <dbReference type="ARBA" id="ARBA00009374"/>
    </source>
</evidence>
<feature type="zinc finger region" description="FLZ-type" evidence="5">
    <location>
        <begin position="144"/>
        <end position="188"/>
    </location>
</feature>
<dbReference type="Proteomes" id="UP001210211">
    <property type="component" value="Unassembled WGS sequence"/>
</dbReference>
<feature type="transmembrane region" description="Helical" evidence="7">
    <location>
        <begin position="12"/>
        <end position="38"/>
    </location>
</feature>
<keyword evidence="7" id="KW-0812">Transmembrane</keyword>
<feature type="domain" description="FLZ-type" evidence="8">
    <location>
        <begin position="144"/>
        <end position="188"/>
    </location>
</feature>
<keyword evidence="7" id="KW-1133">Transmembrane helix</keyword>
<feature type="region of interest" description="Disordered" evidence="6">
    <location>
        <begin position="193"/>
        <end position="213"/>
    </location>
</feature>
<dbReference type="GO" id="GO:0046872">
    <property type="term" value="F:metal ion binding"/>
    <property type="evidence" value="ECO:0007669"/>
    <property type="project" value="UniProtKB-KW"/>
</dbReference>
<comment type="caution">
    <text evidence="9">The sequence shown here is derived from an EMBL/GenBank/DDBJ whole genome shotgun (WGS) entry which is preliminary data.</text>
</comment>
<evidence type="ECO:0000256" key="3">
    <source>
        <dbReference type="ARBA" id="ARBA00022490"/>
    </source>
</evidence>
<sequence length="213" mass="23348">MDGSDSFPFCFIGFSSHFLSLLANLLLSLLSLSLFTLLQQKPKEKRIKSENREKAKEGRKTSIMLGKRARQPMRRTTSMTEFAFDPSAVHVDPSQPSDPAVARQRAAEARRYGGAGSEWLGSRHVAGHRNRRNSADFASAAAAPFLRACGLCKRSLGPGRDTFMYRGEVAFCSLECRQQQMNLDERKDKCALTSGPAQAASEQSTNGETVAAA</sequence>
<dbReference type="InterPro" id="IPR007650">
    <property type="entry name" value="Zf-FLZ_dom"/>
</dbReference>
<organism evidence="9 10">
    <name type="scientific">Rhynchospora tenuis</name>
    <dbReference type="NCBI Taxonomy" id="198213"/>
    <lineage>
        <taxon>Eukaryota</taxon>
        <taxon>Viridiplantae</taxon>
        <taxon>Streptophyta</taxon>
        <taxon>Embryophyta</taxon>
        <taxon>Tracheophyta</taxon>
        <taxon>Spermatophyta</taxon>
        <taxon>Magnoliopsida</taxon>
        <taxon>Liliopsida</taxon>
        <taxon>Poales</taxon>
        <taxon>Cyperaceae</taxon>
        <taxon>Cyperoideae</taxon>
        <taxon>Rhynchosporeae</taxon>
        <taxon>Rhynchospora</taxon>
    </lineage>
</organism>
<keyword evidence="3" id="KW-0963">Cytoplasm</keyword>
<name>A0AAD5ZM96_9POAL</name>
<keyword evidence="4" id="KW-0479">Metal-binding</keyword>
<evidence type="ECO:0000256" key="5">
    <source>
        <dbReference type="PROSITE-ProRule" id="PRU01131"/>
    </source>
</evidence>
<evidence type="ECO:0000256" key="7">
    <source>
        <dbReference type="SAM" id="Phobius"/>
    </source>
</evidence>
<accession>A0AAD5ZM96</accession>
<proteinExistence type="inferred from homology"/>
<comment type="similarity">
    <text evidence="2">Belongs to the FLZ family.</text>
</comment>
<dbReference type="AlphaFoldDB" id="A0AAD5ZM96"/>
<comment type="subcellular location">
    <subcellularLocation>
        <location evidence="1">Cytoplasm</location>
    </subcellularLocation>
</comment>
<dbReference type="PANTHER" id="PTHR33059">
    <property type="entry name" value="FCS-LIKE ZINC FINGER 5"/>
    <property type="match status" value="1"/>
</dbReference>
<dbReference type="PROSITE" id="PS51795">
    <property type="entry name" value="ZF_FLZ"/>
    <property type="match status" value="1"/>
</dbReference>
<evidence type="ECO:0000256" key="1">
    <source>
        <dbReference type="ARBA" id="ARBA00004496"/>
    </source>
</evidence>
<dbReference type="Pfam" id="PF04570">
    <property type="entry name" value="zf-FLZ"/>
    <property type="match status" value="1"/>
</dbReference>
<dbReference type="GO" id="GO:0005737">
    <property type="term" value="C:cytoplasm"/>
    <property type="evidence" value="ECO:0007669"/>
    <property type="project" value="UniProtKB-SubCell"/>
</dbReference>
<dbReference type="EMBL" id="JAMRDG010000001">
    <property type="protein sequence ID" value="KAJ3700520.1"/>
    <property type="molecule type" value="Genomic_DNA"/>
</dbReference>
<reference evidence="9 10" key="1">
    <citation type="journal article" date="2022" name="Cell">
        <title>Repeat-based holocentromeres influence genome architecture and karyotype evolution.</title>
        <authorList>
            <person name="Hofstatter P.G."/>
            <person name="Thangavel G."/>
            <person name="Lux T."/>
            <person name="Neumann P."/>
            <person name="Vondrak T."/>
            <person name="Novak P."/>
            <person name="Zhang M."/>
            <person name="Costa L."/>
            <person name="Castellani M."/>
            <person name="Scott A."/>
            <person name="Toegelov H."/>
            <person name="Fuchs J."/>
            <person name="Mata-Sucre Y."/>
            <person name="Dias Y."/>
            <person name="Vanzela A.L.L."/>
            <person name="Huettel B."/>
            <person name="Almeida C.C.S."/>
            <person name="Simkova H."/>
            <person name="Souza G."/>
            <person name="Pedrosa-Harand A."/>
            <person name="Macas J."/>
            <person name="Mayer K.F.X."/>
            <person name="Houben A."/>
            <person name="Marques A."/>
        </authorList>
    </citation>
    <scope>NUCLEOTIDE SEQUENCE [LARGE SCALE GENOMIC DNA]</scope>
    <source>
        <strain evidence="9">RhyTen1mFocal</strain>
    </source>
</reference>
<evidence type="ECO:0000259" key="8">
    <source>
        <dbReference type="PROSITE" id="PS51795"/>
    </source>
</evidence>
<protein>
    <recommendedName>
        <fullName evidence="8">FLZ-type domain-containing protein</fullName>
    </recommendedName>
</protein>
<evidence type="ECO:0000313" key="9">
    <source>
        <dbReference type="EMBL" id="KAJ3700520.1"/>
    </source>
</evidence>
<gene>
    <name evidence="9" type="ORF">LUZ61_004225</name>
</gene>